<keyword evidence="2" id="KW-1185">Reference proteome</keyword>
<dbReference type="GO" id="GO:0019878">
    <property type="term" value="P:lysine biosynthetic process via aminoadipic acid"/>
    <property type="evidence" value="ECO:0007669"/>
    <property type="project" value="TreeGrafter"/>
</dbReference>
<evidence type="ECO:0000313" key="3">
    <source>
        <dbReference type="WBParaSite" id="scaffold34773_cov175.g21676"/>
    </source>
</evidence>
<reference evidence="3" key="1">
    <citation type="submission" date="2022-11" db="UniProtKB">
        <authorList>
            <consortium name="WormBaseParasite"/>
        </authorList>
    </citation>
    <scope>IDENTIFICATION</scope>
</reference>
<evidence type="ECO:0000313" key="2">
    <source>
        <dbReference type="Proteomes" id="UP000887561"/>
    </source>
</evidence>
<dbReference type="AlphaFoldDB" id="A0A915MD30"/>
<sequence length="132" mass="14685">MPAQLPVEASEQFGSLLLPYVMDLLNCSTDQPFNSLQCSEEVKRAIITTDGELTPNYKYIEELRNEQRRVLLLGAGMVSDPLAKYFAGLPHVALTVADSSRNVQRHSSLGDNIETVIVDIHKETERVNELVA</sequence>
<dbReference type="GO" id="GO:0004753">
    <property type="term" value="F:saccharopine dehydrogenase activity"/>
    <property type="evidence" value="ECO:0007669"/>
    <property type="project" value="TreeGrafter"/>
</dbReference>
<dbReference type="Proteomes" id="UP000887561">
    <property type="component" value="Unplaced"/>
</dbReference>
<dbReference type="GO" id="GO:0005737">
    <property type="term" value="C:cytoplasm"/>
    <property type="evidence" value="ECO:0007669"/>
    <property type="project" value="TreeGrafter"/>
</dbReference>
<name>A0A915MD30_MELJA</name>
<dbReference type="Gene3D" id="3.40.50.720">
    <property type="entry name" value="NAD(P)-binding Rossmann-like Domain"/>
    <property type="match status" value="1"/>
</dbReference>
<proteinExistence type="predicted"/>
<dbReference type="PANTHER" id="PTHR11133:SF22">
    <property type="entry name" value="ALPHA-AMINOADIPIC SEMIALDEHYDE SYNTHASE, MITOCHONDRIAL"/>
    <property type="match status" value="1"/>
</dbReference>
<dbReference type="InterPro" id="IPR051168">
    <property type="entry name" value="AASS"/>
</dbReference>
<evidence type="ECO:0000256" key="1">
    <source>
        <dbReference type="ARBA" id="ARBA00023002"/>
    </source>
</evidence>
<dbReference type="PANTHER" id="PTHR11133">
    <property type="entry name" value="SACCHAROPINE DEHYDROGENASE"/>
    <property type="match status" value="1"/>
</dbReference>
<accession>A0A915MD30</accession>
<organism evidence="2 3">
    <name type="scientific">Meloidogyne javanica</name>
    <name type="common">Root-knot nematode worm</name>
    <dbReference type="NCBI Taxonomy" id="6303"/>
    <lineage>
        <taxon>Eukaryota</taxon>
        <taxon>Metazoa</taxon>
        <taxon>Ecdysozoa</taxon>
        <taxon>Nematoda</taxon>
        <taxon>Chromadorea</taxon>
        <taxon>Rhabditida</taxon>
        <taxon>Tylenchina</taxon>
        <taxon>Tylenchomorpha</taxon>
        <taxon>Tylenchoidea</taxon>
        <taxon>Meloidogynidae</taxon>
        <taxon>Meloidogyninae</taxon>
        <taxon>Meloidogyne</taxon>
        <taxon>Meloidogyne incognita group</taxon>
    </lineage>
</organism>
<keyword evidence="1" id="KW-0560">Oxidoreductase</keyword>
<dbReference type="WBParaSite" id="scaffold34773_cov175.g21676">
    <property type="protein sequence ID" value="scaffold34773_cov175.g21676"/>
    <property type="gene ID" value="scaffold34773_cov175.g21676"/>
</dbReference>
<protein>
    <submittedName>
        <fullName evidence="3">Uncharacterized protein</fullName>
    </submittedName>
</protein>